<dbReference type="PROSITE" id="PS51318">
    <property type="entry name" value="TAT"/>
    <property type="match status" value="1"/>
</dbReference>
<dbReference type="Gene3D" id="2.60.40.2130">
    <property type="entry name" value="F-spondin domain"/>
    <property type="match status" value="1"/>
</dbReference>
<organism evidence="3 4">
    <name type="scientific">Haloferax denitrificans ATCC 35960</name>
    <dbReference type="NCBI Taxonomy" id="662478"/>
    <lineage>
        <taxon>Archaea</taxon>
        <taxon>Methanobacteriati</taxon>
        <taxon>Methanobacteriota</taxon>
        <taxon>Stenosarchaea group</taxon>
        <taxon>Halobacteria</taxon>
        <taxon>Halobacteriales</taxon>
        <taxon>Haloferacaceae</taxon>
        <taxon>Haloferax</taxon>
    </lineage>
</organism>
<evidence type="ECO:0000313" key="3">
    <source>
        <dbReference type="EMBL" id="EMA05050.1"/>
    </source>
</evidence>
<accession>M0JBK8</accession>
<dbReference type="InterPro" id="IPR006311">
    <property type="entry name" value="TAT_signal"/>
</dbReference>
<reference evidence="3 4" key="1">
    <citation type="journal article" date="2014" name="PLoS Genet.">
        <title>Phylogenetically driven sequencing of extremely halophilic archaea reveals strategies for static and dynamic osmo-response.</title>
        <authorList>
            <person name="Becker E.A."/>
            <person name="Seitzer P.M."/>
            <person name="Tritt A."/>
            <person name="Larsen D."/>
            <person name="Krusor M."/>
            <person name="Yao A.I."/>
            <person name="Wu D."/>
            <person name="Madern D."/>
            <person name="Eisen J.A."/>
            <person name="Darling A.E."/>
            <person name="Facciotti M.T."/>
        </authorList>
    </citation>
    <scope>NUCLEOTIDE SEQUENCE [LARGE SCALE GENOMIC DNA]</scope>
    <source>
        <strain evidence="3 4">ATCC 35960</strain>
    </source>
</reference>
<dbReference type="EMBL" id="AOLP01000011">
    <property type="protein sequence ID" value="EMA05050.1"/>
    <property type="molecule type" value="Genomic_DNA"/>
</dbReference>
<gene>
    <name evidence="3" type="ORF">C438_12103</name>
</gene>
<protein>
    <recommendedName>
        <fullName evidence="2">Spondin domain-containing protein</fullName>
    </recommendedName>
</protein>
<feature type="domain" description="Spondin" evidence="2">
    <location>
        <begin position="94"/>
        <end position="215"/>
    </location>
</feature>
<sequence>MTETTTETTTTETTTTEATTTEATTNPTTPTTRRTVLGLTGAGVLTALAGCLGSASLPGQSAGNGSNGSAQSARTYRVTVANLTTGQPFTPPAVVAHRAGVELFAVGDPASDAIRELAENGNLGPLSELAEESDDVRGVAVGDAPLVPEELPASETFPAAVTLELETDASGAYLSFVSMLIGTNDGFAGLDTVPLPERVNESRSYFAASYDAGTEVNTEAYADMVPPAQALYGIDSGTEGTGASDPDLAEGGVVTPHAGIVGDGDLDPAVYGWDDPVALVQVERLD</sequence>
<dbReference type="NCBIfam" id="NF038123">
    <property type="entry name" value="NF038123_dom"/>
    <property type="match status" value="1"/>
</dbReference>
<dbReference type="InterPro" id="IPR038678">
    <property type="entry name" value="Spondin_N_sf"/>
</dbReference>
<dbReference type="AlphaFoldDB" id="M0JBK8"/>
<dbReference type="InterPro" id="IPR009465">
    <property type="entry name" value="Spondin_N"/>
</dbReference>
<name>M0JBK8_9EURY</name>
<keyword evidence="4" id="KW-1185">Reference proteome</keyword>
<dbReference type="PATRIC" id="fig|662478.6.peg.2367"/>
<proteinExistence type="predicted"/>
<evidence type="ECO:0000259" key="2">
    <source>
        <dbReference type="Pfam" id="PF06468"/>
    </source>
</evidence>
<evidence type="ECO:0000256" key="1">
    <source>
        <dbReference type="SAM" id="MobiDB-lite"/>
    </source>
</evidence>
<evidence type="ECO:0000313" key="4">
    <source>
        <dbReference type="Proteomes" id="UP000011553"/>
    </source>
</evidence>
<dbReference type="Proteomes" id="UP000011553">
    <property type="component" value="Unassembled WGS sequence"/>
</dbReference>
<dbReference type="RefSeq" id="WP_004969624.1">
    <property type="nucleotide sequence ID" value="NZ_AOLP01000011.1"/>
</dbReference>
<comment type="caution">
    <text evidence="3">The sequence shown here is derived from an EMBL/GenBank/DDBJ whole genome shotgun (WGS) entry which is preliminary data.</text>
</comment>
<feature type="region of interest" description="Disordered" evidence="1">
    <location>
        <begin position="1"/>
        <end position="34"/>
    </location>
</feature>
<dbReference type="Pfam" id="PF06468">
    <property type="entry name" value="Spond_N"/>
    <property type="match status" value="1"/>
</dbReference>